<evidence type="ECO:0000259" key="9">
    <source>
        <dbReference type="PROSITE" id="PS50235"/>
    </source>
</evidence>
<name>A0AAX4P6J6_9CHLO</name>
<dbReference type="InterPro" id="IPR038765">
    <property type="entry name" value="Papain-like_cys_pep_sf"/>
</dbReference>
<keyword evidence="7" id="KW-0788">Thiol protease</keyword>
<dbReference type="CDD" id="cd02257">
    <property type="entry name" value="Peptidase_C19"/>
    <property type="match status" value="1"/>
</dbReference>
<sequence length="501" mass="54181">MSVVRFGNFSPEESAWLARACASRSVFAPPELCLRFGELLRLEVGGGGGGGGEREAAAPPRRRPVQPESEGRGAARGDAGISPPAAAKVPAWGGRSESWDKRKCRDLFAADSPGLATLAPTEYVPHGLYNYGNTCFLNSVLHAILACRDVRNVFFELDGCRFPDKAAPVLQGFVDFSRSVVVGASVEELARRGTSLPSVSGSRGASFYPTPFEKILERFCAMTSGPGYTTPQSLPQQDAQEFLLHALDQLHEEMIALRAKAVEECGPGGHLGGPSADGAAPEISGGLGDEWEEVGRNNKSSVTRRHDGVLDEGRKSRISSIFGGLLRSTVRVGGSKPSVCIEPFTVLQLGIASEEATGLREALRMFSAPDYLDDYSKEGVASKTVQIEEPPLVLVIQLLRFTYTSDGRSTKITKPCEIEEDLVVGRDTLVAGPPLEYELFATVSHHGNNLQSGHYTACVRDLSGRWHCCDDDEIWEVGQEEREEGSCDVYLALYRQTNVTL</sequence>
<dbReference type="SUPFAM" id="SSF54001">
    <property type="entry name" value="Cysteine proteinases"/>
    <property type="match status" value="1"/>
</dbReference>
<dbReference type="InterPro" id="IPR018200">
    <property type="entry name" value="USP_CS"/>
</dbReference>
<dbReference type="PANTHER" id="PTHR24006">
    <property type="entry name" value="UBIQUITIN CARBOXYL-TERMINAL HYDROLASE"/>
    <property type="match status" value="1"/>
</dbReference>
<reference evidence="10 11" key="1">
    <citation type="submission" date="2024-03" db="EMBL/GenBank/DDBJ databases">
        <title>Complete genome sequence of the green alga Chloropicon roscoffensis RCC1871.</title>
        <authorList>
            <person name="Lemieux C."/>
            <person name="Pombert J.-F."/>
            <person name="Otis C."/>
            <person name="Turmel M."/>
        </authorList>
    </citation>
    <scope>NUCLEOTIDE SEQUENCE [LARGE SCALE GENOMIC DNA]</scope>
    <source>
        <strain evidence="10 11">RCC1871</strain>
    </source>
</reference>
<evidence type="ECO:0000256" key="4">
    <source>
        <dbReference type="ARBA" id="ARBA00022670"/>
    </source>
</evidence>
<gene>
    <name evidence="10" type="ORF">HKI87_04g31760</name>
</gene>
<feature type="domain" description="USP" evidence="9">
    <location>
        <begin position="126"/>
        <end position="497"/>
    </location>
</feature>
<dbReference type="GO" id="GO:0005829">
    <property type="term" value="C:cytosol"/>
    <property type="evidence" value="ECO:0007669"/>
    <property type="project" value="TreeGrafter"/>
</dbReference>
<dbReference type="AlphaFoldDB" id="A0AAX4P6J6"/>
<proteinExistence type="inferred from homology"/>
<dbReference type="GO" id="GO:0006508">
    <property type="term" value="P:proteolysis"/>
    <property type="evidence" value="ECO:0007669"/>
    <property type="project" value="UniProtKB-KW"/>
</dbReference>
<comment type="similarity">
    <text evidence="2">Belongs to the peptidase C19 family.</text>
</comment>
<comment type="catalytic activity">
    <reaction evidence="1">
        <text>Thiol-dependent hydrolysis of ester, thioester, amide, peptide and isopeptide bonds formed by the C-terminal Gly of ubiquitin (a 76-residue protein attached to proteins as an intracellular targeting signal).</text>
        <dbReference type="EC" id="3.4.19.12"/>
    </reaction>
</comment>
<keyword evidence="11" id="KW-1185">Reference proteome</keyword>
<evidence type="ECO:0000256" key="2">
    <source>
        <dbReference type="ARBA" id="ARBA00009085"/>
    </source>
</evidence>
<dbReference type="PANTHER" id="PTHR24006:SF687">
    <property type="entry name" value="UBIQUITIN CARBOXYL-TERMINAL HYDROLASE 10"/>
    <property type="match status" value="1"/>
</dbReference>
<evidence type="ECO:0000313" key="11">
    <source>
        <dbReference type="Proteomes" id="UP001472866"/>
    </source>
</evidence>
<dbReference type="Gene3D" id="3.90.70.10">
    <property type="entry name" value="Cysteine proteinases"/>
    <property type="match status" value="1"/>
</dbReference>
<dbReference type="EMBL" id="CP151504">
    <property type="protein sequence ID" value="WZN61641.1"/>
    <property type="molecule type" value="Genomic_DNA"/>
</dbReference>
<evidence type="ECO:0000256" key="6">
    <source>
        <dbReference type="ARBA" id="ARBA00022801"/>
    </source>
</evidence>
<organism evidence="10 11">
    <name type="scientific">Chloropicon roscoffensis</name>
    <dbReference type="NCBI Taxonomy" id="1461544"/>
    <lineage>
        <taxon>Eukaryota</taxon>
        <taxon>Viridiplantae</taxon>
        <taxon>Chlorophyta</taxon>
        <taxon>Chloropicophyceae</taxon>
        <taxon>Chloropicales</taxon>
        <taxon>Chloropicaceae</taxon>
        <taxon>Chloropicon</taxon>
    </lineage>
</organism>
<evidence type="ECO:0000256" key="1">
    <source>
        <dbReference type="ARBA" id="ARBA00000707"/>
    </source>
</evidence>
<evidence type="ECO:0000256" key="8">
    <source>
        <dbReference type="SAM" id="MobiDB-lite"/>
    </source>
</evidence>
<dbReference type="PROSITE" id="PS00973">
    <property type="entry name" value="USP_2"/>
    <property type="match status" value="1"/>
</dbReference>
<keyword evidence="4" id="KW-0645">Protease</keyword>
<feature type="region of interest" description="Disordered" evidence="8">
    <location>
        <begin position="268"/>
        <end position="308"/>
    </location>
</feature>
<dbReference type="Proteomes" id="UP001472866">
    <property type="component" value="Chromosome 04"/>
</dbReference>
<evidence type="ECO:0000256" key="5">
    <source>
        <dbReference type="ARBA" id="ARBA00022786"/>
    </source>
</evidence>
<evidence type="ECO:0000256" key="7">
    <source>
        <dbReference type="ARBA" id="ARBA00022807"/>
    </source>
</evidence>
<protein>
    <recommendedName>
        <fullName evidence="3">ubiquitinyl hydrolase 1</fullName>
        <ecNumber evidence="3">3.4.19.12</ecNumber>
    </recommendedName>
</protein>
<dbReference type="InterPro" id="IPR028889">
    <property type="entry name" value="USP"/>
</dbReference>
<dbReference type="InterPro" id="IPR050164">
    <property type="entry name" value="Peptidase_C19"/>
</dbReference>
<dbReference type="Pfam" id="PF00443">
    <property type="entry name" value="UCH"/>
    <property type="match status" value="1"/>
</dbReference>
<evidence type="ECO:0000256" key="3">
    <source>
        <dbReference type="ARBA" id="ARBA00012759"/>
    </source>
</evidence>
<evidence type="ECO:0000313" key="10">
    <source>
        <dbReference type="EMBL" id="WZN61641.1"/>
    </source>
</evidence>
<dbReference type="GO" id="GO:0004843">
    <property type="term" value="F:cysteine-type deubiquitinase activity"/>
    <property type="evidence" value="ECO:0007669"/>
    <property type="project" value="UniProtKB-EC"/>
</dbReference>
<feature type="region of interest" description="Disordered" evidence="8">
    <location>
        <begin position="47"/>
        <end position="97"/>
    </location>
</feature>
<accession>A0AAX4P6J6</accession>
<dbReference type="InterPro" id="IPR001394">
    <property type="entry name" value="Peptidase_C19_UCH"/>
</dbReference>
<dbReference type="EC" id="3.4.19.12" evidence="3"/>
<dbReference type="GO" id="GO:0016579">
    <property type="term" value="P:protein deubiquitination"/>
    <property type="evidence" value="ECO:0007669"/>
    <property type="project" value="InterPro"/>
</dbReference>
<dbReference type="GO" id="GO:0005634">
    <property type="term" value="C:nucleus"/>
    <property type="evidence" value="ECO:0007669"/>
    <property type="project" value="TreeGrafter"/>
</dbReference>
<dbReference type="PROSITE" id="PS50235">
    <property type="entry name" value="USP_3"/>
    <property type="match status" value="1"/>
</dbReference>
<keyword evidence="6 10" id="KW-0378">Hydrolase</keyword>
<keyword evidence="5" id="KW-0833">Ubl conjugation pathway</keyword>